<organism evidence="7 8">
    <name type="scientific">Runella rosea</name>
    <dbReference type="NCBI Taxonomy" id="2259595"/>
    <lineage>
        <taxon>Bacteria</taxon>
        <taxon>Pseudomonadati</taxon>
        <taxon>Bacteroidota</taxon>
        <taxon>Cytophagia</taxon>
        <taxon>Cytophagales</taxon>
        <taxon>Spirosomataceae</taxon>
        <taxon>Runella</taxon>
    </lineage>
</organism>
<sequence length="384" mass="42251">MYNLQFWLLCISNFLFSASFQMMIPELPDYLTAMGGKEHIGLIIALFTLTAGLSRPFSGKLTDTVGRVPVMAFGSLVCCVCSLFYPFVHVVWGFLLLRFLHGFSTGTKPTATAAYVADIIPENRRGEAAGMLGIFTATGMSIGPSIGSYLTLWFGINPMFYVASAFALISILILLNMKETLVDKQPFSLKLFKISRRDIFEPRVLSVFIVMFCVSFSSGVILTLVPDMSKTLGIGNKGLFFTVYTVASLLIRVFASKSSDIHGRVPVLIISTVILAIGMTILGLTQSPLGFWAAAILFGFSWGLNTPTLTAWAIDLSHPDYRGRALATMYIALEAGIGVGAWWSGWWYQGDVHKMPFAFFISAVLAVVSLGYLLWWKRTNRVLA</sequence>
<evidence type="ECO:0000313" key="7">
    <source>
        <dbReference type="EMBL" id="AXE17985.1"/>
    </source>
</evidence>
<dbReference type="Pfam" id="PF00083">
    <property type="entry name" value="Sugar_tr"/>
    <property type="match status" value="1"/>
</dbReference>
<dbReference type="PANTHER" id="PTHR23531:SF1">
    <property type="entry name" value="QUINOLENE RESISTANCE PROTEIN NORA"/>
    <property type="match status" value="1"/>
</dbReference>
<reference evidence="7 8" key="1">
    <citation type="submission" date="2018-07" db="EMBL/GenBank/DDBJ databases">
        <title>Genome sequencing of Runella.</title>
        <authorList>
            <person name="Baek M.-G."/>
            <person name="Yi H."/>
        </authorList>
    </citation>
    <scope>NUCLEOTIDE SEQUENCE [LARGE SCALE GENOMIC DNA]</scope>
    <source>
        <strain evidence="7 8">HYN0085</strain>
    </source>
</reference>
<feature type="transmembrane region" description="Helical" evidence="5">
    <location>
        <begin position="6"/>
        <end position="27"/>
    </location>
</feature>
<feature type="transmembrane region" description="Helical" evidence="5">
    <location>
        <begin position="357"/>
        <end position="376"/>
    </location>
</feature>
<keyword evidence="2 5" id="KW-0812">Transmembrane</keyword>
<feature type="domain" description="Major facilitator superfamily (MFS) profile" evidence="6">
    <location>
        <begin position="5"/>
        <end position="381"/>
    </location>
</feature>
<feature type="transmembrane region" description="Helical" evidence="5">
    <location>
        <begin position="152"/>
        <end position="175"/>
    </location>
</feature>
<evidence type="ECO:0000256" key="5">
    <source>
        <dbReference type="SAM" id="Phobius"/>
    </source>
</evidence>
<dbReference type="Proteomes" id="UP000251993">
    <property type="component" value="Chromosome"/>
</dbReference>
<dbReference type="PROSITE" id="PS50850">
    <property type="entry name" value="MFS"/>
    <property type="match status" value="1"/>
</dbReference>
<dbReference type="CDD" id="cd17489">
    <property type="entry name" value="MFS_YfcJ_like"/>
    <property type="match status" value="1"/>
</dbReference>
<dbReference type="PANTHER" id="PTHR23531">
    <property type="entry name" value="QUINOLENE RESISTANCE PROTEIN NORA"/>
    <property type="match status" value="1"/>
</dbReference>
<name>A0A344TH64_9BACT</name>
<keyword evidence="3 5" id="KW-1133">Transmembrane helix</keyword>
<dbReference type="InterPro" id="IPR036259">
    <property type="entry name" value="MFS_trans_sf"/>
</dbReference>
<dbReference type="InterPro" id="IPR011701">
    <property type="entry name" value="MFS"/>
</dbReference>
<evidence type="ECO:0000259" key="6">
    <source>
        <dbReference type="PROSITE" id="PS50850"/>
    </source>
</evidence>
<protein>
    <submittedName>
        <fullName evidence="7">MFS transporter</fullName>
    </submittedName>
</protein>
<dbReference type="InterPro" id="IPR020846">
    <property type="entry name" value="MFS_dom"/>
</dbReference>
<dbReference type="PRINTS" id="PR01036">
    <property type="entry name" value="TCRTETB"/>
</dbReference>
<dbReference type="OrthoDB" id="9812221at2"/>
<dbReference type="SUPFAM" id="SSF103473">
    <property type="entry name" value="MFS general substrate transporter"/>
    <property type="match status" value="1"/>
</dbReference>
<comment type="subcellular location">
    <subcellularLocation>
        <location evidence="1">Membrane</location>
    </subcellularLocation>
</comment>
<dbReference type="GO" id="GO:0022857">
    <property type="term" value="F:transmembrane transporter activity"/>
    <property type="evidence" value="ECO:0007669"/>
    <property type="project" value="InterPro"/>
</dbReference>
<feature type="transmembrane region" description="Helical" evidence="5">
    <location>
        <begin position="70"/>
        <end position="97"/>
    </location>
</feature>
<dbReference type="EMBL" id="CP030850">
    <property type="protein sequence ID" value="AXE17985.1"/>
    <property type="molecule type" value="Genomic_DNA"/>
</dbReference>
<feature type="transmembrane region" description="Helical" evidence="5">
    <location>
        <begin position="326"/>
        <end position="345"/>
    </location>
</feature>
<evidence type="ECO:0000256" key="3">
    <source>
        <dbReference type="ARBA" id="ARBA00022989"/>
    </source>
</evidence>
<feature type="transmembrane region" description="Helical" evidence="5">
    <location>
        <begin position="238"/>
        <end position="255"/>
    </location>
</feature>
<feature type="transmembrane region" description="Helical" evidence="5">
    <location>
        <begin position="267"/>
        <end position="285"/>
    </location>
</feature>
<keyword evidence="8" id="KW-1185">Reference proteome</keyword>
<dbReference type="GO" id="GO:0016020">
    <property type="term" value="C:membrane"/>
    <property type="evidence" value="ECO:0007669"/>
    <property type="project" value="UniProtKB-SubCell"/>
</dbReference>
<evidence type="ECO:0000256" key="2">
    <source>
        <dbReference type="ARBA" id="ARBA00022692"/>
    </source>
</evidence>
<dbReference type="InterPro" id="IPR052714">
    <property type="entry name" value="MFS_Exporter"/>
</dbReference>
<evidence type="ECO:0000256" key="4">
    <source>
        <dbReference type="ARBA" id="ARBA00023136"/>
    </source>
</evidence>
<accession>A0A344TH64</accession>
<dbReference type="InterPro" id="IPR005828">
    <property type="entry name" value="MFS_sugar_transport-like"/>
</dbReference>
<evidence type="ECO:0000313" key="8">
    <source>
        <dbReference type="Proteomes" id="UP000251993"/>
    </source>
</evidence>
<dbReference type="KEGG" id="run:DR864_09690"/>
<dbReference type="RefSeq" id="WP_114066770.1">
    <property type="nucleotide sequence ID" value="NZ_CP030850.1"/>
</dbReference>
<dbReference type="Gene3D" id="1.20.1250.20">
    <property type="entry name" value="MFS general substrate transporter like domains"/>
    <property type="match status" value="2"/>
</dbReference>
<dbReference type="Pfam" id="PF07690">
    <property type="entry name" value="MFS_1"/>
    <property type="match status" value="1"/>
</dbReference>
<dbReference type="AlphaFoldDB" id="A0A344TH64"/>
<evidence type="ECO:0000256" key="1">
    <source>
        <dbReference type="ARBA" id="ARBA00004370"/>
    </source>
</evidence>
<feature type="transmembrane region" description="Helical" evidence="5">
    <location>
        <begin position="204"/>
        <end position="226"/>
    </location>
</feature>
<keyword evidence="4 5" id="KW-0472">Membrane</keyword>
<feature type="transmembrane region" description="Helical" evidence="5">
    <location>
        <begin position="291"/>
        <end position="314"/>
    </location>
</feature>
<proteinExistence type="predicted"/>
<gene>
    <name evidence="7" type="ORF">DR864_09690</name>
</gene>
<feature type="transmembrane region" description="Helical" evidence="5">
    <location>
        <begin position="39"/>
        <end position="58"/>
    </location>
</feature>